<reference evidence="1 2" key="1">
    <citation type="journal article" date="2012" name="J. Bacteriol.">
        <title>Whole-Genome Sequence of Nocardiopsis alba Strain ATCC BAA-2165, Associated with Honeybees.</title>
        <authorList>
            <person name="Qiao J."/>
            <person name="Chen L."/>
            <person name="Li Y."/>
            <person name="Wang J."/>
            <person name="Zhang W."/>
            <person name="Chen S."/>
        </authorList>
    </citation>
    <scope>NUCLEOTIDE SEQUENCE [LARGE SCALE GENOMIC DNA]</scope>
    <source>
        <strain evidence="2">ATCC BAA-2165 / BE74</strain>
    </source>
</reference>
<evidence type="ECO:0000313" key="1">
    <source>
        <dbReference type="EMBL" id="AFR08499.1"/>
    </source>
</evidence>
<dbReference type="STRING" id="1205910.B005_0107"/>
<dbReference type="PATRIC" id="fig|1205910.3.peg.100"/>
<dbReference type="Proteomes" id="UP000003779">
    <property type="component" value="Chromosome"/>
</dbReference>
<accession>J7LCF2</accession>
<sequence>MTASPGSGTADPLSVVLIDSAPARYARLFPITGAAGERC</sequence>
<dbReference type="HOGENOM" id="CLU_3313500_0_0_11"/>
<dbReference type="AlphaFoldDB" id="J7LCF2"/>
<name>J7LCF2_NOCAA</name>
<reference evidence="2" key="2">
    <citation type="submission" date="2012-08" db="EMBL/GenBank/DDBJ databases">
        <title>Whole-genome sequence of Nocardiopsis alba strain ATCC BAA-2165 associated with honeybees.</title>
        <authorList>
            <person name="Qiao J."/>
            <person name="Chen L."/>
            <person name="Li Y."/>
            <person name="Wang J."/>
            <person name="Zhang W."/>
            <person name="Chen S."/>
        </authorList>
    </citation>
    <scope>NUCLEOTIDE SEQUENCE [LARGE SCALE GENOMIC DNA]</scope>
    <source>
        <strain evidence="2">ATCC BAA-2165 / BE74</strain>
    </source>
</reference>
<protein>
    <submittedName>
        <fullName evidence="1">Uncharacterized protein</fullName>
    </submittedName>
</protein>
<organism evidence="1 2">
    <name type="scientific">Nocardiopsis alba (strain ATCC BAA-2165 / BE74)</name>
    <dbReference type="NCBI Taxonomy" id="1205910"/>
    <lineage>
        <taxon>Bacteria</taxon>
        <taxon>Bacillati</taxon>
        <taxon>Actinomycetota</taxon>
        <taxon>Actinomycetes</taxon>
        <taxon>Streptosporangiales</taxon>
        <taxon>Nocardiopsidaceae</taxon>
        <taxon>Nocardiopsis</taxon>
    </lineage>
</organism>
<evidence type="ECO:0000313" key="2">
    <source>
        <dbReference type="Proteomes" id="UP000003779"/>
    </source>
</evidence>
<proteinExistence type="predicted"/>
<gene>
    <name evidence="1" type="ordered locus">B005_0107</name>
</gene>
<dbReference type="KEGG" id="nal:B005_0107"/>
<dbReference type="EMBL" id="CP003788">
    <property type="protein sequence ID" value="AFR08499.1"/>
    <property type="molecule type" value="Genomic_DNA"/>
</dbReference>